<keyword evidence="2" id="KW-1185">Reference proteome</keyword>
<sequence>MYFLILCCSAVIYSATSSPILPGVLDEGPASNLDLLIPIIIKSEKPLGKKSLYLDDEVRKPVDINLQDTVFSNIPASAFVLDSKRSHFSTRDGTLTTNDKNESKQASQLKLKLENNLIKKTQQLERSKHDLNIKFLLLKKCLNNIDEKYGNKFKTSASLEVILYLCKELVDSFMDSEEAAKIGFEHRAKFDKESRVVLADDKKNVPEKVEASEEEANKGKHIDEDCTNCCQVLVYGEVDDDGEDIKKTIKDHLNVAHSALEGLPGVAKQTPVSWFGPVNGRRDWMLLNDKDKSMLKMYIHLSEK</sequence>
<evidence type="ECO:0000313" key="1">
    <source>
        <dbReference type="EMBL" id="KAJ0170403.1"/>
    </source>
</evidence>
<name>A0ACC1CFP3_9NEOP</name>
<gene>
    <name evidence="1" type="ORF">K1T71_013774</name>
</gene>
<reference evidence="1 2" key="1">
    <citation type="journal article" date="2021" name="Front. Genet.">
        <title>Chromosome-Level Genome Assembly Reveals Significant Gene Expansion in the Toll and IMD Signaling Pathways of Dendrolimus kikuchii.</title>
        <authorList>
            <person name="Zhou J."/>
            <person name="Wu P."/>
            <person name="Xiong Z."/>
            <person name="Liu N."/>
            <person name="Zhao N."/>
            <person name="Ji M."/>
            <person name="Qiu Y."/>
            <person name="Yang B."/>
        </authorList>
    </citation>
    <scope>NUCLEOTIDE SEQUENCE [LARGE SCALE GENOMIC DNA]</scope>
    <source>
        <strain evidence="1">Ann1</strain>
    </source>
</reference>
<organism evidence="1 2">
    <name type="scientific">Dendrolimus kikuchii</name>
    <dbReference type="NCBI Taxonomy" id="765133"/>
    <lineage>
        <taxon>Eukaryota</taxon>
        <taxon>Metazoa</taxon>
        <taxon>Ecdysozoa</taxon>
        <taxon>Arthropoda</taxon>
        <taxon>Hexapoda</taxon>
        <taxon>Insecta</taxon>
        <taxon>Pterygota</taxon>
        <taxon>Neoptera</taxon>
        <taxon>Endopterygota</taxon>
        <taxon>Lepidoptera</taxon>
        <taxon>Glossata</taxon>
        <taxon>Ditrysia</taxon>
        <taxon>Bombycoidea</taxon>
        <taxon>Lasiocampidae</taxon>
        <taxon>Dendrolimus</taxon>
    </lineage>
</organism>
<accession>A0ACC1CFP3</accession>
<dbReference type="EMBL" id="CM034413">
    <property type="protein sequence ID" value="KAJ0170403.1"/>
    <property type="molecule type" value="Genomic_DNA"/>
</dbReference>
<comment type="caution">
    <text evidence="1">The sequence shown here is derived from an EMBL/GenBank/DDBJ whole genome shotgun (WGS) entry which is preliminary data.</text>
</comment>
<evidence type="ECO:0000313" key="2">
    <source>
        <dbReference type="Proteomes" id="UP000824533"/>
    </source>
</evidence>
<protein>
    <submittedName>
        <fullName evidence="1">Uncharacterized protein</fullName>
    </submittedName>
</protein>
<proteinExistence type="predicted"/>
<dbReference type="Proteomes" id="UP000824533">
    <property type="component" value="Linkage Group LG27"/>
</dbReference>